<keyword evidence="3" id="KW-1185">Reference proteome</keyword>
<evidence type="ECO:0000256" key="1">
    <source>
        <dbReference type="SAM" id="Phobius"/>
    </source>
</evidence>
<reference evidence="2 3" key="1">
    <citation type="submission" date="2018-03" db="EMBL/GenBank/DDBJ databases">
        <title>Genomic Encyclopedia of Archaeal and Bacterial Type Strains, Phase II (KMG-II): from individual species to whole genera.</title>
        <authorList>
            <person name="Goeker M."/>
        </authorList>
    </citation>
    <scope>NUCLEOTIDE SEQUENCE [LARGE SCALE GENOMIC DNA]</scope>
    <source>
        <strain evidence="2 3">DSM 45211</strain>
    </source>
</reference>
<dbReference type="EMBL" id="PYGE01000025">
    <property type="protein sequence ID" value="PSK96670.1"/>
    <property type="molecule type" value="Genomic_DNA"/>
</dbReference>
<accession>A0A2P8DHH2</accession>
<name>A0A2P8DHH2_9ACTN</name>
<evidence type="ECO:0000313" key="3">
    <source>
        <dbReference type="Proteomes" id="UP000243528"/>
    </source>
</evidence>
<evidence type="ECO:0000313" key="2">
    <source>
        <dbReference type="EMBL" id="PSK96670.1"/>
    </source>
</evidence>
<dbReference type="Proteomes" id="UP000243528">
    <property type="component" value="Unassembled WGS sequence"/>
</dbReference>
<dbReference type="RefSeq" id="WP_165358731.1">
    <property type="nucleotide sequence ID" value="NZ_PYGE01000025.1"/>
</dbReference>
<keyword evidence="1" id="KW-0472">Membrane</keyword>
<gene>
    <name evidence="2" type="ORF">CLV30_12552</name>
</gene>
<proteinExistence type="predicted"/>
<organism evidence="2 3">
    <name type="scientific">Haloactinopolyspora alba</name>
    <dbReference type="NCBI Taxonomy" id="648780"/>
    <lineage>
        <taxon>Bacteria</taxon>
        <taxon>Bacillati</taxon>
        <taxon>Actinomycetota</taxon>
        <taxon>Actinomycetes</taxon>
        <taxon>Jiangellales</taxon>
        <taxon>Jiangellaceae</taxon>
        <taxon>Haloactinopolyspora</taxon>
    </lineage>
</organism>
<comment type="caution">
    <text evidence="2">The sequence shown here is derived from an EMBL/GenBank/DDBJ whole genome shotgun (WGS) entry which is preliminary data.</text>
</comment>
<feature type="transmembrane region" description="Helical" evidence="1">
    <location>
        <begin position="22"/>
        <end position="48"/>
    </location>
</feature>
<protein>
    <submittedName>
        <fullName evidence="2">Uncharacterized protein</fullName>
    </submittedName>
</protein>
<keyword evidence="1" id="KW-0812">Transmembrane</keyword>
<sequence length="50" mass="5530">MNRYYDHGAGRRMDLEHADEPVWPVLVLVVGLPLAFVLLIGAQIGIAVSR</sequence>
<keyword evidence="1" id="KW-1133">Transmembrane helix</keyword>
<dbReference type="AlphaFoldDB" id="A0A2P8DHH2"/>